<name>A0A182F081_ONCOC</name>
<keyword evidence="2" id="KW-1185">Reference proteome</keyword>
<accession>A0A182F081</accession>
<gene>
    <name evidence="1" type="ORF">NOO_LOCUS13844</name>
</gene>
<evidence type="ECO:0000313" key="1">
    <source>
        <dbReference type="EMBL" id="VDN06135.1"/>
    </source>
</evidence>
<dbReference type="AlphaFoldDB" id="A0A182F081"/>
<protein>
    <submittedName>
        <fullName evidence="3">Polyprotein</fullName>
    </submittedName>
</protein>
<evidence type="ECO:0000313" key="2">
    <source>
        <dbReference type="Proteomes" id="UP000271087"/>
    </source>
</evidence>
<dbReference type="Proteomes" id="UP000271087">
    <property type="component" value="Unassembled WGS sequence"/>
</dbReference>
<dbReference type="STRING" id="42157.A0A182F081"/>
<dbReference type="WBParaSite" id="nOo.2.0.1.t13844-RA">
    <property type="protein sequence ID" value="nOo.2.0.1.t13844-RA"/>
    <property type="gene ID" value="nOo.2.0.1.g13844"/>
</dbReference>
<reference evidence="1 2" key="2">
    <citation type="submission" date="2018-08" db="EMBL/GenBank/DDBJ databases">
        <authorList>
            <person name="Laetsch R D."/>
            <person name="Stevens L."/>
            <person name="Kumar S."/>
            <person name="Blaxter L. M."/>
        </authorList>
    </citation>
    <scope>NUCLEOTIDE SEQUENCE [LARGE SCALE GENOMIC DNA]</scope>
</reference>
<dbReference type="Gene3D" id="3.90.550.50">
    <property type="match status" value="1"/>
</dbReference>
<organism evidence="3">
    <name type="scientific">Onchocerca ochengi</name>
    <name type="common">Filarial nematode worm</name>
    <dbReference type="NCBI Taxonomy" id="42157"/>
    <lineage>
        <taxon>Eukaryota</taxon>
        <taxon>Metazoa</taxon>
        <taxon>Ecdysozoa</taxon>
        <taxon>Nematoda</taxon>
        <taxon>Chromadorea</taxon>
        <taxon>Rhabditida</taxon>
        <taxon>Spirurina</taxon>
        <taxon>Spiruromorpha</taxon>
        <taxon>Filarioidea</taxon>
        <taxon>Onchocercidae</taxon>
        <taxon>Onchocerca</taxon>
    </lineage>
</organism>
<dbReference type="EMBL" id="UYRW01019692">
    <property type="protein sequence ID" value="VDN06135.1"/>
    <property type="molecule type" value="Genomic_DNA"/>
</dbReference>
<dbReference type="OrthoDB" id="5857464at2759"/>
<sequence>MITNKEPQLLLVGVMTAAKYIDTRAYEVWKTWAQHIPGK</sequence>
<reference evidence="3" key="1">
    <citation type="submission" date="2016-06" db="UniProtKB">
        <authorList>
            <consortium name="WormBaseParasite"/>
        </authorList>
    </citation>
    <scope>IDENTIFICATION</scope>
</reference>
<evidence type="ECO:0000313" key="3">
    <source>
        <dbReference type="WBParaSite" id="nOo.2.0.1.t13844-RA"/>
    </source>
</evidence>
<proteinExistence type="predicted"/>